<organism evidence="2 3">
    <name type="scientific">Capnocytophaga cynodegmi</name>
    <dbReference type="NCBI Taxonomy" id="28189"/>
    <lineage>
        <taxon>Bacteria</taxon>
        <taxon>Pseudomonadati</taxon>
        <taxon>Bacteroidota</taxon>
        <taxon>Flavobacteriia</taxon>
        <taxon>Flavobacteriales</taxon>
        <taxon>Flavobacteriaceae</taxon>
        <taxon>Capnocytophaga</taxon>
    </lineage>
</organism>
<dbReference type="GO" id="GO:0016747">
    <property type="term" value="F:acyltransferase activity, transferring groups other than amino-acyl groups"/>
    <property type="evidence" value="ECO:0007669"/>
    <property type="project" value="InterPro"/>
</dbReference>
<dbReference type="AlphaFoldDB" id="A0A250E5M6"/>
<dbReference type="InterPro" id="IPR000182">
    <property type="entry name" value="GNAT_dom"/>
</dbReference>
<evidence type="ECO:0000313" key="3">
    <source>
        <dbReference type="Proteomes" id="UP000242855"/>
    </source>
</evidence>
<dbReference type="PROSITE" id="PS51186">
    <property type="entry name" value="GNAT"/>
    <property type="match status" value="1"/>
</dbReference>
<dbReference type="GeneID" id="96781388"/>
<accession>A0A250E5M6</accession>
<dbReference type="Gene3D" id="3.40.630.30">
    <property type="match status" value="1"/>
</dbReference>
<dbReference type="CDD" id="cd04301">
    <property type="entry name" value="NAT_SF"/>
    <property type="match status" value="1"/>
</dbReference>
<gene>
    <name evidence="2" type="ORF">CGC48_06220</name>
</gene>
<dbReference type="Proteomes" id="UP000242855">
    <property type="component" value="Chromosome"/>
</dbReference>
<reference evidence="2 3" key="1">
    <citation type="journal article" date="2017" name="Genome Announc.">
        <title>Twelve Complete Reference Genomes of Clinical Isolates in the Capnocytophaga Genus.</title>
        <authorList>
            <person name="Villarma A."/>
            <person name="Gulvik C.A."/>
            <person name="Rowe L.A."/>
            <person name="Sheth M."/>
            <person name="Juieng P."/>
            <person name="Nicholson A.C."/>
            <person name="Loparev V.N."/>
            <person name="McQuiston J.R."/>
        </authorList>
    </citation>
    <scope>NUCLEOTIDE SEQUENCE [LARGE SCALE GENOMIC DNA]</scope>
    <source>
        <strain evidence="2 3">G7591</strain>
    </source>
</reference>
<sequence>MREIIYKKDYVPETMQIIEVYQSSGIKRPIDNVARIEKMYANSNIIITAWENKKLVGVARALTDFSYCCYLSDLAVRQEYQSEGIGKQLVEEVKKAIGTTEEISLLLLSAPNAMEYYPKVGFEAIENGFIIKRKK</sequence>
<protein>
    <submittedName>
        <fullName evidence="2">GNAT family N-acetyltransferase</fullName>
    </submittedName>
</protein>
<dbReference type="PANTHER" id="PTHR43233">
    <property type="entry name" value="FAMILY N-ACETYLTRANSFERASE, PUTATIVE (AFU_ORTHOLOGUE AFUA_6G03350)-RELATED"/>
    <property type="match status" value="1"/>
</dbReference>
<keyword evidence="2" id="KW-0808">Transferase</keyword>
<dbReference type="InterPro" id="IPR053144">
    <property type="entry name" value="Acetyltransferase_Butenolide"/>
</dbReference>
<dbReference type="RefSeq" id="WP_098028888.1">
    <property type="nucleotide sequence ID" value="NZ_CP022378.1"/>
</dbReference>
<dbReference type="EMBL" id="CP022378">
    <property type="protein sequence ID" value="ATA68259.1"/>
    <property type="molecule type" value="Genomic_DNA"/>
</dbReference>
<name>A0A250E5M6_9FLAO</name>
<dbReference type="InterPro" id="IPR016181">
    <property type="entry name" value="Acyl_CoA_acyltransferase"/>
</dbReference>
<evidence type="ECO:0000313" key="2">
    <source>
        <dbReference type="EMBL" id="ATA68259.1"/>
    </source>
</evidence>
<dbReference type="KEGG" id="ccyn:CGC48_06220"/>
<dbReference type="SUPFAM" id="SSF55729">
    <property type="entry name" value="Acyl-CoA N-acyltransferases (Nat)"/>
    <property type="match status" value="1"/>
</dbReference>
<proteinExistence type="predicted"/>
<dbReference type="Pfam" id="PF13673">
    <property type="entry name" value="Acetyltransf_10"/>
    <property type="match status" value="1"/>
</dbReference>
<feature type="domain" description="N-acetyltransferase" evidence="1">
    <location>
        <begin position="4"/>
        <end position="135"/>
    </location>
</feature>
<dbReference type="PANTHER" id="PTHR43233:SF1">
    <property type="entry name" value="FAMILY N-ACETYLTRANSFERASE, PUTATIVE (AFU_ORTHOLOGUE AFUA_6G03350)-RELATED"/>
    <property type="match status" value="1"/>
</dbReference>
<evidence type="ECO:0000259" key="1">
    <source>
        <dbReference type="PROSITE" id="PS51186"/>
    </source>
</evidence>